<dbReference type="RefSeq" id="WP_085125584.1">
    <property type="nucleotide sequence ID" value="NZ_FWZX01000030.1"/>
</dbReference>
<dbReference type="FunFam" id="1.10.150.170:FF:000003">
    <property type="entry name" value="Ribosomal RNA small subunit methyltransferase H"/>
    <property type="match status" value="1"/>
</dbReference>
<dbReference type="EC" id="2.1.1.199" evidence="6"/>
<dbReference type="InterPro" id="IPR002903">
    <property type="entry name" value="RsmH"/>
</dbReference>
<keyword evidence="9" id="KW-1185">Reference proteome</keyword>
<sequence>MTARRRSPAPRSSDQGTQPAPAVAESHKPVMLAEVLAALAPRDGGLYVDGTFGRGGYAIGILEAADCRVIGIDRDPEAIAHGRRLAEGYRGRLALIEGRFGEMDRLVTARPVDGVTLDLGVSSPQLDVAERGFSFRFDGPLDMRMGRDGPTAAEVVNELPEAELADVIYRYGEERRSRQIARAIVAARAAKPIERTLELAEIVRSVVKPAKDGLDPATRTFQALRLYVNDELGELERGLAAAERMLAPGGRLAVVAFHSLEDRLVKTFLRQRSGTAARGSRHLPPGIEETGGSFALLHRQALQPGKAEARANPRARSARLRAAERTAMPAHAAAAGEA</sequence>
<evidence type="ECO:0000256" key="4">
    <source>
        <dbReference type="ARBA" id="ARBA00022679"/>
    </source>
</evidence>
<dbReference type="EMBL" id="FWZX01000030">
    <property type="protein sequence ID" value="SMF70993.1"/>
    <property type="molecule type" value="Genomic_DNA"/>
</dbReference>
<dbReference type="Proteomes" id="UP000192917">
    <property type="component" value="Unassembled WGS sequence"/>
</dbReference>
<feature type="binding site" evidence="6">
    <location>
        <position position="73"/>
    </location>
    <ligand>
        <name>S-adenosyl-L-methionine</name>
        <dbReference type="ChEBI" id="CHEBI:59789"/>
    </ligand>
</feature>
<dbReference type="PIRSF" id="PIRSF004486">
    <property type="entry name" value="MraW"/>
    <property type="match status" value="1"/>
</dbReference>
<feature type="compositionally biased region" description="Low complexity" evidence="7">
    <location>
        <begin position="325"/>
        <end position="338"/>
    </location>
</feature>
<dbReference type="STRING" id="560819.SAMN05428998_1308"/>
<evidence type="ECO:0000256" key="2">
    <source>
        <dbReference type="ARBA" id="ARBA00022552"/>
    </source>
</evidence>
<keyword evidence="2 6" id="KW-0698">rRNA processing</keyword>
<dbReference type="GO" id="GO:0071424">
    <property type="term" value="F:rRNA (cytosine-N4-)-methyltransferase activity"/>
    <property type="evidence" value="ECO:0007669"/>
    <property type="project" value="UniProtKB-UniRule"/>
</dbReference>
<dbReference type="Pfam" id="PF01795">
    <property type="entry name" value="Methyltransf_5"/>
    <property type="match status" value="1"/>
</dbReference>
<dbReference type="SUPFAM" id="SSF53335">
    <property type="entry name" value="S-adenosyl-L-methionine-dependent methyltransferases"/>
    <property type="match status" value="1"/>
</dbReference>
<dbReference type="PANTHER" id="PTHR11265">
    <property type="entry name" value="S-ADENOSYL-METHYLTRANSFERASE MRAW"/>
    <property type="match status" value="1"/>
</dbReference>
<comment type="similarity">
    <text evidence="1 6">Belongs to the methyltransferase superfamily. RsmH family.</text>
</comment>
<dbReference type="NCBIfam" id="TIGR00006">
    <property type="entry name" value="16S rRNA (cytosine(1402)-N(4))-methyltransferase RsmH"/>
    <property type="match status" value="1"/>
</dbReference>
<feature type="binding site" evidence="6">
    <location>
        <position position="118"/>
    </location>
    <ligand>
        <name>S-adenosyl-L-methionine</name>
        <dbReference type="ChEBI" id="CHEBI:59789"/>
    </ligand>
</feature>
<dbReference type="Gene3D" id="1.10.150.170">
    <property type="entry name" value="Putative methyltransferase TM0872, insert domain"/>
    <property type="match status" value="1"/>
</dbReference>
<dbReference type="CDD" id="cd02440">
    <property type="entry name" value="AdoMet_MTases"/>
    <property type="match status" value="1"/>
</dbReference>
<dbReference type="InterPro" id="IPR029063">
    <property type="entry name" value="SAM-dependent_MTases_sf"/>
</dbReference>
<reference evidence="8 9" key="1">
    <citation type="submission" date="2017-04" db="EMBL/GenBank/DDBJ databases">
        <authorList>
            <person name="Afonso C.L."/>
            <person name="Miller P.J."/>
            <person name="Scott M.A."/>
            <person name="Spackman E."/>
            <person name="Goraichik I."/>
            <person name="Dimitrov K.M."/>
            <person name="Suarez D.L."/>
            <person name="Swayne D.E."/>
        </authorList>
    </citation>
    <scope>NUCLEOTIDE SEQUENCE [LARGE SCALE GENOMIC DNA]</scope>
    <source>
        <strain evidence="8 9">USBA 355</strain>
    </source>
</reference>
<feature type="binding site" evidence="6">
    <location>
        <position position="125"/>
    </location>
    <ligand>
        <name>S-adenosyl-L-methionine</name>
        <dbReference type="ChEBI" id="CHEBI:59789"/>
    </ligand>
</feature>
<evidence type="ECO:0000256" key="5">
    <source>
        <dbReference type="ARBA" id="ARBA00022691"/>
    </source>
</evidence>
<evidence type="ECO:0000256" key="3">
    <source>
        <dbReference type="ARBA" id="ARBA00022603"/>
    </source>
</evidence>
<dbReference type="AlphaFoldDB" id="A0A1Y6CSM5"/>
<protein>
    <recommendedName>
        <fullName evidence="6">Ribosomal RNA small subunit methyltransferase H</fullName>
        <ecNumber evidence="6">2.1.1.199</ecNumber>
    </recommendedName>
    <alternativeName>
        <fullName evidence="6">16S rRNA m(4)C1402 methyltransferase</fullName>
    </alternativeName>
    <alternativeName>
        <fullName evidence="6">rRNA (cytosine-N(4)-)-methyltransferase RsmH</fullName>
    </alternativeName>
</protein>
<dbReference type="GO" id="GO:0005737">
    <property type="term" value="C:cytoplasm"/>
    <property type="evidence" value="ECO:0007669"/>
    <property type="project" value="UniProtKB-SubCell"/>
</dbReference>
<dbReference type="GO" id="GO:0070475">
    <property type="term" value="P:rRNA base methylation"/>
    <property type="evidence" value="ECO:0007669"/>
    <property type="project" value="UniProtKB-UniRule"/>
</dbReference>
<accession>A0A1Y6CSM5</accession>
<feature type="binding site" evidence="6">
    <location>
        <begin position="55"/>
        <end position="57"/>
    </location>
    <ligand>
        <name>S-adenosyl-L-methionine</name>
        <dbReference type="ChEBI" id="CHEBI:59789"/>
    </ligand>
</feature>
<proteinExistence type="inferred from homology"/>
<evidence type="ECO:0000256" key="6">
    <source>
        <dbReference type="HAMAP-Rule" id="MF_01007"/>
    </source>
</evidence>
<comment type="function">
    <text evidence="6">Specifically methylates the N4 position of cytidine in position 1402 (C1402) of 16S rRNA.</text>
</comment>
<comment type="catalytic activity">
    <reaction evidence="6">
        <text>cytidine(1402) in 16S rRNA + S-adenosyl-L-methionine = N(4)-methylcytidine(1402) in 16S rRNA + S-adenosyl-L-homocysteine + H(+)</text>
        <dbReference type="Rhea" id="RHEA:42928"/>
        <dbReference type="Rhea" id="RHEA-COMP:10286"/>
        <dbReference type="Rhea" id="RHEA-COMP:10287"/>
        <dbReference type="ChEBI" id="CHEBI:15378"/>
        <dbReference type="ChEBI" id="CHEBI:57856"/>
        <dbReference type="ChEBI" id="CHEBI:59789"/>
        <dbReference type="ChEBI" id="CHEBI:74506"/>
        <dbReference type="ChEBI" id="CHEBI:82748"/>
        <dbReference type="EC" id="2.1.1.199"/>
    </reaction>
</comment>
<dbReference type="Gene3D" id="3.40.50.150">
    <property type="entry name" value="Vaccinia Virus protein VP39"/>
    <property type="match status" value="1"/>
</dbReference>
<comment type="subcellular location">
    <subcellularLocation>
        <location evidence="6">Cytoplasm</location>
    </subcellularLocation>
</comment>
<gene>
    <name evidence="6" type="primary">rsmH</name>
    <name evidence="8" type="ORF">SAMN05428998_1308</name>
</gene>
<name>A0A1Y6CSM5_9PROT</name>
<organism evidence="8 9">
    <name type="scientific">Tistlia consotensis USBA 355</name>
    <dbReference type="NCBI Taxonomy" id="560819"/>
    <lineage>
        <taxon>Bacteria</taxon>
        <taxon>Pseudomonadati</taxon>
        <taxon>Pseudomonadota</taxon>
        <taxon>Alphaproteobacteria</taxon>
        <taxon>Rhodospirillales</taxon>
        <taxon>Rhodovibrionaceae</taxon>
        <taxon>Tistlia</taxon>
    </lineage>
</organism>
<keyword evidence="3 6" id="KW-0489">Methyltransferase</keyword>
<evidence type="ECO:0000256" key="7">
    <source>
        <dbReference type="SAM" id="MobiDB-lite"/>
    </source>
</evidence>
<keyword evidence="4 6" id="KW-0808">Transferase</keyword>
<dbReference type="PANTHER" id="PTHR11265:SF0">
    <property type="entry name" value="12S RRNA N4-METHYLCYTIDINE METHYLTRANSFERASE"/>
    <property type="match status" value="1"/>
</dbReference>
<evidence type="ECO:0000313" key="8">
    <source>
        <dbReference type="EMBL" id="SMF70993.1"/>
    </source>
</evidence>
<evidence type="ECO:0000256" key="1">
    <source>
        <dbReference type="ARBA" id="ARBA00010396"/>
    </source>
</evidence>
<dbReference type="HAMAP" id="MF_01007">
    <property type="entry name" value="16SrRNA_methyltr_H"/>
    <property type="match status" value="1"/>
</dbReference>
<keyword evidence="5 6" id="KW-0949">S-adenosyl-L-methionine</keyword>
<dbReference type="InterPro" id="IPR023397">
    <property type="entry name" value="SAM-dep_MeTrfase_MraW_recog"/>
</dbReference>
<feature type="binding site" evidence="6">
    <location>
        <position position="100"/>
    </location>
    <ligand>
        <name>S-adenosyl-L-methionine</name>
        <dbReference type="ChEBI" id="CHEBI:59789"/>
    </ligand>
</feature>
<dbReference type="SUPFAM" id="SSF81799">
    <property type="entry name" value="Putative methyltransferase TM0872, insert domain"/>
    <property type="match status" value="1"/>
</dbReference>
<feature type="region of interest" description="Disordered" evidence="7">
    <location>
        <begin position="1"/>
        <end position="25"/>
    </location>
</feature>
<keyword evidence="6" id="KW-0963">Cytoplasm</keyword>
<feature type="region of interest" description="Disordered" evidence="7">
    <location>
        <begin position="304"/>
        <end position="338"/>
    </location>
</feature>
<evidence type="ECO:0000313" key="9">
    <source>
        <dbReference type="Proteomes" id="UP000192917"/>
    </source>
</evidence>